<evidence type="ECO:0000313" key="3">
    <source>
        <dbReference type="Proteomes" id="UP000236728"/>
    </source>
</evidence>
<feature type="region of interest" description="Disordered" evidence="1">
    <location>
        <begin position="17"/>
        <end position="40"/>
    </location>
</feature>
<name>A0A1H6A2R1_9BACT</name>
<evidence type="ECO:0000256" key="1">
    <source>
        <dbReference type="SAM" id="MobiDB-lite"/>
    </source>
</evidence>
<dbReference type="PANTHER" id="PTHR39624">
    <property type="entry name" value="PROTEIN INVOLVED IN RIMO-MEDIATED BETA-METHYLTHIOLATION OF RIBOSOMAL PROTEIN S12 YCAO"/>
    <property type="match status" value="1"/>
</dbReference>
<dbReference type="AlphaFoldDB" id="A0A1H6A2R1"/>
<dbReference type="InterPro" id="IPR003718">
    <property type="entry name" value="OsmC/Ohr_fam"/>
</dbReference>
<protein>
    <submittedName>
        <fullName evidence="2">Putative redox protein</fullName>
    </submittedName>
</protein>
<accession>A0A1H6A2R1</accession>
<dbReference type="EMBL" id="FNVA01000005">
    <property type="protein sequence ID" value="SEG43018.1"/>
    <property type="molecule type" value="Genomic_DNA"/>
</dbReference>
<dbReference type="InterPro" id="IPR015946">
    <property type="entry name" value="KH_dom-like_a/b"/>
</dbReference>
<dbReference type="SUPFAM" id="SSF82784">
    <property type="entry name" value="OsmC-like"/>
    <property type="match status" value="1"/>
</dbReference>
<dbReference type="PANTHER" id="PTHR39624:SF2">
    <property type="entry name" value="OSMC-LIKE PROTEIN"/>
    <property type="match status" value="1"/>
</dbReference>
<evidence type="ECO:0000313" key="2">
    <source>
        <dbReference type="EMBL" id="SEG43018.1"/>
    </source>
</evidence>
<keyword evidence="3" id="KW-1185">Reference proteome</keyword>
<organism evidence="2 3">
    <name type="scientific">Bryocella elongata</name>
    <dbReference type="NCBI Taxonomy" id="863522"/>
    <lineage>
        <taxon>Bacteria</taxon>
        <taxon>Pseudomonadati</taxon>
        <taxon>Acidobacteriota</taxon>
        <taxon>Terriglobia</taxon>
        <taxon>Terriglobales</taxon>
        <taxon>Acidobacteriaceae</taxon>
        <taxon>Bryocella</taxon>
    </lineage>
</organism>
<dbReference type="Proteomes" id="UP000236728">
    <property type="component" value="Unassembled WGS sequence"/>
</dbReference>
<sequence length="136" mass="14342">MVAIEMEYLGDLHCKATHGPSGTTLETDAPKDNQGRGESFSPTDLVATALGTCILTTMGILARNIGVDLAGASASVTKEMATVPTRRLGSLAVTLKMPAGVSAENRIKLERAAHTCPVHKSMHPDVAMPITFVWPD</sequence>
<dbReference type="Gene3D" id="3.30.300.20">
    <property type="match status" value="1"/>
</dbReference>
<gene>
    <name evidence="2" type="ORF">SAMN05421819_2893</name>
</gene>
<dbReference type="InterPro" id="IPR036102">
    <property type="entry name" value="OsmC/Ohrsf"/>
</dbReference>
<dbReference type="Pfam" id="PF02566">
    <property type="entry name" value="OsmC"/>
    <property type="match status" value="1"/>
</dbReference>
<proteinExistence type="predicted"/>
<dbReference type="RefSeq" id="WP_103933777.1">
    <property type="nucleotide sequence ID" value="NZ_FNVA01000005.1"/>
</dbReference>
<dbReference type="OrthoDB" id="290036at2"/>
<reference evidence="2 3" key="1">
    <citation type="submission" date="2016-10" db="EMBL/GenBank/DDBJ databases">
        <authorList>
            <person name="de Groot N.N."/>
        </authorList>
    </citation>
    <scope>NUCLEOTIDE SEQUENCE [LARGE SCALE GENOMIC DNA]</scope>
    <source>
        <strain evidence="2 3">DSM 22489</strain>
    </source>
</reference>